<dbReference type="Pfam" id="PF00535">
    <property type="entry name" value="Glycos_transf_2"/>
    <property type="match status" value="1"/>
</dbReference>
<dbReference type="EC" id="2.4.-.-" evidence="6"/>
<evidence type="ECO:0000256" key="3">
    <source>
        <dbReference type="ARBA" id="ARBA00022676"/>
    </source>
</evidence>
<evidence type="ECO:0000256" key="1">
    <source>
        <dbReference type="ARBA" id="ARBA00004776"/>
    </source>
</evidence>
<sequence length="307" mass="33140">MNPGPPRPGGPDPRVTVVIITHNRRDELLHTLGRLAALPERPRVIVTDNASTDGTAAAVALHHPGVRLLRPGRNLGAVGRNLAVRHVTTPYVAFCDDDTWWEAGSLSGAADLLDRFPDVGAVTARILVEPGGAEDPIVGELRDSPVPGPGRLPGPALGSFLAAATVLRAEAFRAAGGFSPRLWLGGEEELLAADLAAAGWWLVYADSLTIHHRASTARDSTLRRTHGIRNTLWFTWLRRPVRAALRRTLHLARTVPRDAASVRGFALAAAGLPWVLRERRVLPAPVESRLALLEASQRTSRARRYTG</sequence>
<dbReference type="GO" id="GO:0016757">
    <property type="term" value="F:glycosyltransferase activity"/>
    <property type="evidence" value="ECO:0007669"/>
    <property type="project" value="UniProtKB-KW"/>
</dbReference>
<comment type="similarity">
    <text evidence="2">Belongs to the glycosyltransferase 2 family.</text>
</comment>
<comment type="pathway">
    <text evidence="1">Cell wall biogenesis; cell wall polysaccharide biosynthesis.</text>
</comment>
<comment type="caution">
    <text evidence="6">The sequence shown here is derived from an EMBL/GenBank/DDBJ whole genome shotgun (WGS) entry which is preliminary data.</text>
</comment>
<dbReference type="InterPro" id="IPR001173">
    <property type="entry name" value="Glyco_trans_2-like"/>
</dbReference>
<feature type="domain" description="Glycosyltransferase 2-like" evidence="5">
    <location>
        <begin position="16"/>
        <end position="136"/>
    </location>
</feature>
<dbReference type="EMBL" id="JBEZNA010000039">
    <property type="protein sequence ID" value="MEU9579055.1"/>
    <property type="molecule type" value="Genomic_DNA"/>
</dbReference>
<keyword evidence="7" id="KW-1185">Reference proteome</keyword>
<dbReference type="Proteomes" id="UP001551584">
    <property type="component" value="Unassembled WGS sequence"/>
</dbReference>
<dbReference type="SUPFAM" id="SSF53448">
    <property type="entry name" value="Nucleotide-diphospho-sugar transferases"/>
    <property type="match status" value="1"/>
</dbReference>
<dbReference type="RefSeq" id="WP_359273607.1">
    <property type="nucleotide sequence ID" value="NZ_JBEZNA010000039.1"/>
</dbReference>
<evidence type="ECO:0000313" key="6">
    <source>
        <dbReference type="EMBL" id="MEU9579055.1"/>
    </source>
</evidence>
<accession>A0ABV3ES56</accession>
<name>A0ABV3ES56_9ACTN</name>
<keyword evidence="3 6" id="KW-0328">Glycosyltransferase</keyword>
<evidence type="ECO:0000259" key="5">
    <source>
        <dbReference type="Pfam" id="PF00535"/>
    </source>
</evidence>
<evidence type="ECO:0000256" key="2">
    <source>
        <dbReference type="ARBA" id="ARBA00006739"/>
    </source>
</evidence>
<evidence type="ECO:0000256" key="4">
    <source>
        <dbReference type="ARBA" id="ARBA00022679"/>
    </source>
</evidence>
<proteinExistence type="inferred from homology"/>
<dbReference type="PANTHER" id="PTHR43179">
    <property type="entry name" value="RHAMNOSYLTRANSFERASE WBBL"/>
    <property type="match status" value="1"/>
</dbReference>
<organism evidence="6 7">
    <name type="scientific">Streptomyces chilikensis</name>
    <dbReference type="NCBI Taxonomy" id="1194079"/>
    <lineage>
        <taxon>Bacteria</taxon>
        <taxon>Bacillati</taxon>
        <taxon>Actinomycetota</taxon>
        <taxon>Actinomycetes</taxon>
        <taxon>Kitasatosporales</taxon>
        <taxon>Streptomycetaceae</taxon>
        <taxon>Streptomyces</taxon>
    </lineage>
</organism>
<dbReference type="PANTHER" id="PTHR43179:SF12">
    <property type="entry name" value="GALACTOFURANOSYLTRANSFERASE GLFT2"/>
    <property type="match status" value="1"/>
</dbReference>
<dbReference type="InterPro" id="IPR029044">
    <property type="entry name" value="Nucleotide-diphossugar_trans"/>
</dbReference>
<keyword evidence="4 6" id="KW-0808">Transferase</keyword>
<dbReference type="Gene3D" id="3.90.550.10">
    <property type="entry name" value="Spore Coat Polysaccharide Biosynthesis Protein SpsA, Chain A"/>
    <property type="match status" value="1"/>
</dbReference>
<gene>
    <name evidence="6" type="ORF">AB0D95_17625</name>
</gene>
<evidence type="ECO:0000313" key="7">
    <source>
        <dbReference type="Proteomes" id="UP001551584"/>
    </source>
</evidence>
<reference evidence="6 7" key="1">
    <citation type="submission" date="2024-06" db="EMBL/GenBank/DDBJ databases">
        <title>The Natural Products Discovery Center: Release of the First 8490 Sequenced Strains for Exploring Actinobacteria Biosynthetic Diversity.</title>
        <authorList>
            <person name="Kalkreuter E."/>
            <person name="Kautsar S.A."/>
            <person name="Yang D."/>
            <person name="Bader C.D."/>
            <person name="Teijaro C.N."/>
            <person name="Fluegel L."/>
            <person name="Davis C.M."/>
            <person name="Simpson J.R."/>
            <person name="Lauterbach L."/>
            <person name="Steele A.D."/>
            <person name="Gui C."/>
            <person name="Meng S."/>
            <person name="Li G."/>
            <person name="Viehrig K."/>
            <person name="Ye F."/>
            <person name="Su P."/>
            <person name="Kiefer A.F."/>
            <person name="Nichols A."/>
            <person name="Cepeda A.J."/>
            <person name="Yan W."/>
            <person name="Fan B."/>
            <person name="Jiang Y."/>
            <person name="Adhikari A."/>
            <person name="Zheng C.-J."/>
            <person name="Schuster L."/>
            <person name="Cowan T.M."/>
            <person name="Smanski M.J."/>
            <person name="Chevrette M.G."/>
            <person name="De Carvalho L.P.S."/>
            <person name="Shen B."/>
        </authorList>
    </citation>
    <scope>NUCLEOTIDE SEQUENCE [LARGE SCALE GENOMIC DNA]</scope>
    <source>
        <strain evidence="6 7">NPDC048117</strain>
    </source>
</reference>
<protein>
    <submittedName>
        <fullName evidence="6">Glycosyltransferase</fullName>
        <ecNumber evidence="6">2.4.-.-</ecNumber>
    </submittedName>
</protein>